<dbReference type="AlphaFoldDB" id="A0A0G4FDN1"/>
<accession>A0A0G4FDN1</accession>
<evidence type="ECO:0000256" key="1">
    <source>
        <dbReference type="SAM" id="MobiDB-lite"/>
    </source>
</evidence>
<reference evidence="2 3" key="1">
    <citation type="submission" date="2014-11" db="EMBL/GenBank/DDBJ databases">
        <authorList>
            <person name="Zhu J."/>
            <person name="Qi W."/>
            <person name="Song R."/>
        </authorList>
    </citation>
    <scope>NUCLEOTIDE SEQUENCE [LARGE SCALE GENOMIC DNA]</scope>
</reference>
<evidence type="ECO:0000313" key="2">
    <source>
        <dbReference type="EMBL" id="CEM10983.1"/>
    </source>
</evidence>
<proteinExistence type="predicted"/>
<dbReference type="EMBL" id="CDMY01000407">
    <property type="protein sequence ID" value="CEM10983.1"/>
    <property type="molecule type" value="Genomic_DNA"/>
</dbReference>
<name>A0A0G4FDN1_VITBC</name>
<gene>
    <name evidence="2" type="ORF">Vbra_1332</name>
</gene>
<organism evidence="2 3">
    <name type="scientific">Vitrella brassicaformis (strain CCMP3155)</name>
    <dbReference type="NCBI Taxonomy" id="1169540"/>
    <lineage>
        <taxon>Eukaryota</taxon>
        <taxon>Sar</taxon>
        <taxon>Alveolata</taxon>
        <taxon>Colpodellida</taxon>
        <taxon>Vitrellaceae</taxon>
        <taxon>Vitrella</taxon>
    </lineage>
</organism>
<keyword evidence="3" id="KW-1185">Reference proteome</keyword>
<evidence type="ECO:0000313" key="3">
    <source>
        <dbReference type="Proteomes" id="UP000041254"/>
    </source>
</evidence>
<feature type="compositionally biased region" description="Low complexity" evidence="1">
    <location>
        <begin position="120"/>
        <end position="131"/>
    </location>
</feature>
<dbReference type="PhylomeDB" id="A0A0G4FDN1"/>
<dbReference type="InParanoid" id="A0A0G4FDN1"/>
<protein>
    <submittedName>
        <fullName evidence="2">Uncharacterized protein</fullName>
    </submittedName>
</protein>
<sequence length="131" mass="14555">MWSGMEIPPNFRFFQCRYDENHATSVLTFDCTSLIDEGNFRTVRHLKWSLKSLLPGATGPDDVKFIGHLDAQDNDTIEEVFGEQGKSEENPIIVKLLQPLPPRSAAFPPKPVDTEDAHHAGAQGRQAPGGR</sequence>
<feature type="region of interest" description="Disordered" evidence="1">
    <location>
        <begin position="101"/>
        <end position="131"/>
    </location>
</feature>
<dbReference type="VEuPathDB" id="CryptoDB:Vbra_1332"/>
<dbReference type="Proteomes" id="UP000041254">
    <property type="component" value="Unassembled WGS sequence"/>
</dbReference>